<evidence type="ECO:0000313" key="9">
    <source>
        <dbReference type="Proteomes" id="UP001357485"/>
    </source>
</evidence>
<evidence type="ECO:0000256" key="5">
    <source>
        <dbReference type="ARBA" id="ARBA00023242"/>
    </source>
</evidence>
<keyword evidence="9" id="KW-1185">Reference proteome</keyword>
<dbReference type="PANTHER" id="PTHR13044">
    <property type="entry name" value="ACTIVATING TRANSCRIPTION FACTOR ATF 4/5"/>
    <property type="match status" value="1"/>
</dbReference>
<dbReference type="SUPFAM" id="SSF57959">
    <property type="entry name" value="Leucine zipper domain"/>
    <property type="match status" value="1"/>
</dbReference>
<dbReference type="Pfam" id="PF07716">
    <property type="entry name" value="bZIP_2"/>
    <property type="match status" value="1"/>
</dbReference>
<proteinExistence type="predicted"/>
<keyword evidence="3" id="KW-0238">DNA-binding</keyword>
<evidence type="ECO:0000256" key="1">
    <source>
        <dbReference type="ARBA" id="ARBA00004123"/>
    </source>
</evidence>
<evidence type="ECO:0000313" key="8">
    <source>
        <dbReference type="EMBL" id="KAK5188198.1"/>
    </source>
</evidence>
<dbReference type="Proteomes" id="UP001357485">
    <property type="component" value="Unassembled WGS sequence"/>
</dbReference>
<feature type="region of interest" description="Disordered" evidence="6">
    <location>
        <begin position="113"/>
        <end position="144"/>
    </location>
</feature>
<name>A0ABR0LK86_9PEZI</name>
<dbReference type="PROSITE" id="PS00036">
    <property type="entry name" value="BZIP_BASIC"/>
    <property type="match status" value="1"/>
</dbReference>
<dbReference type="Gene3D" id="1.20.5.170">
    <property type="match status" value="1"/>
</dbReference>
<feature type="compositionally biased region" description="Low complexity" evidence="6">
    <location>
        <begin position="1"/>
        <end position="15"/>
    </location>
</feature>
<feature type="non-terminal residue" evidence="8">
    <location>
        <position position="1"/>
    </location>
</feature>
<organism evidence="8 9">
    <name type="scientific">Cryomyces antarcticus</name>
    <dbReference type="NCBI Taxonomy" id="329879"/>
    <lineage>
        <taxon>Eukaryota</taxon>
        <taxon>Fungi</taxon>
        <taxon>Dikarya</taxon>
        <taxon>Ascomycota</taxon>
        <taxon>Pezizomycotina</taxon>
        <taxon>Dothideomycetes</taxon>
        <taxon>Dothideomycetes incertae sedis</taxon>
        <taxon>Cryomyces</taxon>
    </lineage>
</organism>
<keyword evidence="2" id="KW-0805">Transcription regulation</keyword>
<dbReference type="PANTHER" id="PTHR13044:SF14">
    <property type="entry name" value="CRYPTOCEPHAL, ISOFORM A"/>
    <property type="match status" value="1"/>
</dbReference>
<feature type="domain" description="BZIP" evidence="7">
    <location>
        <begin position="40"/>
        <end position="54"/>
    </location>
</feature>
<feature type="compositionally biased region" description="Basic and acidic residues" evidence="6">
    <location>
        <begin position="58"/>
        <end position="67"/>
    </location>
</feature>
<protein>
    <recommendedName>
        <fullName evidence="7">BZIP domain-containing protein</fullName>
    </recommendedName>
</protein>
<keyword evidence="4" id="KW-0804">Transcription</keyword>
<dbReference type="CDD" id="cd14705">
    <property type="entry name" value="bZIP_Zip1"/>
    <property type="match status" value="1"/>
</dbReference>
<reference evidence="8 9" key="1">
    <citation type="submission" date="2023-08" db="EMBL/GenBank/DDBJ databases">
        <title>Black Yeasts Isolated from many extreme environments.</title>
        <authorList>
            <person name="Coleine C."/>
            <person name="Stajich J.E."/>
            <person name="Selbmann L."/>
        </authorList>
    </citation>
    <scope>NUCLEOTIDE SEQUENCE [LARGE SCALE GENOMIC DNA]</scope>
    <source>
        <strain evidence="8 9">CCFEE 536</strain>
    </source>
</reference>
<evidence type="ECO:0000256" key="2">
    <source>
        <dbReference type="ARBA" id="ARBA00023015"/>
    </source>
</evidence>
<dbReference type="EMBL" id="JAVRRA010018476">
    <property type="protein sequence ID" value="KAK5188198.1"/>
    <property type="molecule type" value="Genomic_DNA"/>
</dbReference>
<gene>
    <name evidence="8" type="ORF">LTR16_008571</name>
</gene>
<dbReference type="InterPro" id="IPR046347">
    <property type="entry name" value="bZIP_sf"/>
</dbReference>
<dbReference type="InterPro" id="IPR004827">
    <property type="entry name" value="bZIP"/>
</dbReference>
<evidence type="ECO:0000256" key="6">
    <source>
        <dbReference type="SAM" id="MobiDB-lite"/>
    </source>
</evidence>
<evidence type="ECO:0000256" key="4">
    <source>
        <dbReference type="ARBA" id="ARBA00023163"/>
    </source>
</evidence>
<keyword evidence="5" id="KW-0539">Nucleus</keyword>
<comment type="caution">
    <text evidence="8">The sequence shown here is derived from an EMBL/GenBank/DDBJ whole genome shotgun (WGS) entry which is preliminary data.</text>
</comment>
<feature type="region of interest" description="Disordered" evidence="6">
    <location>
        <begin position="1"/>
        <end position="67"/>
    </location>
</feature>
<evidence type="ECO:0000256" key="3">
    <source>
        <dbReference type="ARBA" id="ARBA00023125"/>
    </source>
</evidence>
<comment type="subcellular location">
    <subcellularLocation>
        <location evidence="1">Nucleus</location>
    </subcellularLocation>
</comment>
<sequence length="144" mass="15516">SFASPASASSPATSSKRSYDATTMPQDQEEASRAAADEDKRRRNTAASARFRVKKKQREQALEKNNREMADKLAALGARVAELEKENKWLKGLVIEKNNSAGNGTGRVEELYRKHTAETSQGEGRSTAERTDGVGTESAGAGDA</sequence>
<feature type="compositionally biased region" description="Basic and acidic residues" evidence="6">
    <location>
        <begin position="30"/>
        <end position="41"/>
    </location>
</feature>
<accession>A0ABR0LK86</accession>
<evidence type="ECO:0000259" key="7">
    <source>
        <dbReference type="PROSITE" id="PS00036"/>
    </source>
</evidence>